<organism evidence="2 3">
    <name type="scientific">Pantoea ananas</name>
    <name type="common">Erwinia uredovora</name>
    <dbReference type="NCBI Taxonomy" id="553"/>
    <lineage>
        <taxon>Bacteria</taxon>
        <taxon>Pseudomonadati</taxon>
        <taxon>Pseudomonadota</taxon>
        <taxon>Gammaproteobacteria</taxon>
        <taxon>Enterobacterales</taxon>
        <taxon>Erwiniaceae</taxon>
        <taxon>Pantoea</taxon>
    </lineage>
</organism>
<gene>
    <name evidence="2" type="ORF">NB703_003977</name>
</gene>
<sequence length="120" mass="13179">MADLSALKNKSKSKGLGSPPGPDEYATSLNSPEVAPAPDIAEAVKESSLAAGASEQSNQEPYIKRDGRSMRKTNRTIPFATRVSAEFDQRFRDIAYQEDLKIVELLEKALQAYAEKQGYK</sequence>
<feature type="region of interest" description="Disordered" evidence="1">
    <location>
        <begin position="1"/>
        <end position="75"/>
    </location>
</feature>
<protein>
    <recommendedName>
        <fullName evidence="4">Stability/partitioning determinant</fullName>
    </recommendedName>
</protein>
<dbReference type="EMBL" id="JANFVX010000020">
    <property type="protein sequence ID" value="MCW0345884.1"/>
    <property type="molecule type" value="Genomic_DNA"/>
</dbReference>
<comment type="caution">
    <text evidence="2">The sequence shown here is derived from an EMBL/GenBank/DDBJ whole genome shotgun (WGS) entry which is preliminary data.</text>
</comment>
<dbReference type="RefSeq" id="WP_019104944.1">
    <property type="nucleotide sequence ID" value="NZ_CAEI01000026.1"/>
</dbReference>
<accession>A0AAJ1FSX1</accession>
<evidence type="ECO:0000256" key="1">
    <source>
        <dbReference type="SAM" id="MobiDB-lite"/>
    </source>
</evidence>
<dbReference type="Proteomes" id="UP001208888">
    <property type="component" value="Unassembled WGS sequence"/>
</dbReference>
<evidence type="ECO:0000313" key="3">
    <source>
        <dbReference type="Proteomes" id="UP001208888"/>
    </source>
</evidence>
<dbReference type="AlphaFoldDB" id="A0AAJ1FSX1"/>
<evidence type="ECO:0008006" key="4">
    <source>
        <dbReference type="Google" id="ProtNLM"/>
    </source>
</evidence>
<evidence type="ECO:0000313" key="2">
    <source>
        <dbReference type="EMBL" id="MCW0345884.1"/>
    </source>
</evidence>
<name>A0AAJ1FSX1_PANAN</name>
<reference evidence="2" key="1">
    <citation type="submission" date="2022-06" db="EMBL/GenBank/DDBJ databases">
        <title>Dynamics of rice microbiomes reveals core vertical transmitted seed endophytes.</title>
        <authorList>
            <person name="Liao K."/>
            <person name="Zhang X."/>
        </authorList>
    </citation>
    <scope>NUCLEOTIDE SEQUENCE</scope>
    <source>
        <strain evidence="2">JT1-17</strain>
    </source>
</reference>
<proteinExistence type="predicted"/>